<feature type="chain" id="PRO_5019183383" evidence="1">
    <location>
        <begin position="28"/>
        <end position="64"/>
    </location>
</feature>
<dbReference type="EMBL" id="QSHQ01000005">
    <property type="protein sequence ID" value="RHC32403.1"/>
    <property type="molecule type" value="Genomic_DNA"/>
</dbReference>
<keyword evidence="1" id="KW-0732">Signal</keyword>
<organism evidence="2 3">
    <name type="scientific">Bacteroides stercoris</name>
    <dbReference type="NCBI Taxonomy" id="46506"/>
    <lineage>
        <taxon>Bacteria</taxon>
        <taxon>Pseudomonadati</taxon>
        <taxon>Bacteroidota</taxon>
        <taxon>Bacteroidia</taxon>
        <taxon>Bacteroidales</taxon>
        <taxon>Bacteroidaceae</taxon>
        <taxon>Bacteroides</taxon>
    </lineage>
</organism>
<reference evidence="2 3" key="1">
    <citation type="submission" date="2018-08" db="EMBL/GenBank/DDBJ databases">
        <title>A genome reference for cultivated species of the human gut microbiota.</title>
        <authorList>
            <person name="Zou Y."/>
            <person name="Xue W."/>
            <person name="Luo G."/>
        </authorList>
    </citation>
    <scope>NUCLEOTIDE SEQUENCE [LARGE SCALE GENOMIC DNA]</scope>
    <source>
        <strain evidence="2 3">AM36-9BH</strain>
    </source>
</reference>
<accession>A0A413ZTT9</accession>
<evidence type="ECO:0000313" key="2">
    <source>
        <dbReference type="EMBL" id="RHC32403.1"/>
    </source>
</evidence>
<dbReference type="Proteomes" id="UP000285305">
    <property type="component" value="Unassembled WGS sequence"/>
</dbReference>
<name>A0A413ZTT9_BACSE</name>
<gene>
    <name evidence="2" type="ORF">DW853_04020</name>
</gene>
<proteinExistence type="predicted"/>
<feature type="signal peptide" evidence="1">
    <location>
        <begin position="1"/>
        <end position="27"/>
    </location>
</feature>
<dbReference type="AlphaFoldDB" id="A0A413ZTT9"/>
<dbReference type="RefSeq" id="WP_007560953.1">
    <property type="nucleotide sequence ID" value="NZ_AP031449.1"/>
</dbReference>
<evidence type="ECO:0000313" key="3">
    <source>
        <dbReference type="Proteomes" id="UP000285305"/>
    </source>
</evidence>
<evidence type="ECO:0000256" key="1">
    <source>
        <dbReference type="SAM" id="SignalP"/>
    </source>
</evidence>
<sequence>MNTEYLLLKSVKLFPLLLFSLCSSFNASSQTVYKSEINELRVSGYIRSGFAREVGGKIPEGLSV</sequence>
<protein>
    <submittedName>
        <fullName evidence="2">Uncharacterized protein</fullName>
    </submittedName>
</protein>
<comment type="caution">
    <text evidence="2">The sequence shown here is derived from an EMBL/GenBank/DDBJ whole genome shotgun (WGS) entry which is preliminary data.</text>
</comment>
<dbReference type="GeneID" id="43186733"/>